<protein>
    <submittedName>
        <fullName evidence="3">Tetratricopeptide repeat protein</fullName>
    </submittedName>
</protein>
<accession>A0A4S2HE89</accession>
<proteinExistence type="predicted"/>
<dbReference type="Gene3D" id="1.25.40.10">
    <property type="entry name" value="Tetratricopeptide repeat domain"/>
    <property type="match status" value="2"/>
</dbReference>
<name>A0A4S2HE89_9PROT</name>
<dbReference type="InterPro" id="IPR011990">
    <property type="entry name" value="TPR-like_helical_dom_sf"/>
</dbReference>
<dbReference type="EMBL" id="SRXV01000001">
    <property type="protein sequence ID" value="TGY93912.1"/>
    <property type="molecule type" value="Genomic_DNA"/>
</dbReference>
<keyword evidence="2" id="KW-0732">Signal</keyword>
<keyword evidence="1" id="KW-0175">Coiled coil</keyword>
<dbReference type="OrthoDB" id="8482207at2"/>
<dbReference type="PROSITE" id="PS51257">
    <property type="entry name" value="PROKAR_LIPOPROTEIN"/>
    <property type="match status" value="1"/>
</dbReference>
<reference evidence="3 4" key="1">
    <citation type="journal article" date="2013" name="Int. J. Syst. Evol. Microbiol.">
        <title>Marinicauda pacifica gen. nov., sp. nov., a prosthecate alphaproteobacterium of the family Hyphomonadaceae isolated from deep seawater.</title>
        <authorList>
            <person name="Zhang X.Y."/>
            <person name="Li G.W."/>
            <person name="Wang C.S."/>
            <person name="Zhang Y.J."/>
            <person name="Xu X.W."/>
            <person name="Li H."/>
            <person name="Liu A."/>
            <person name="Liu C."/>
            <person name="Xie B.B."/>
            <person name="Qin Q.L."/>
            <person name="Xu Z."/>
            <person name="Chen X.L."/>
            <person name="Zhou B.C."/>
            <person name="Zhang Y.Z."/>
        </authorList>
    </citation>
    <scope>NUCLEOTIDE SEQUENCE [LARGE SCALE GENOMIC DNA]</scope>
    <source>
        <strain evidence="3 4">P-1 km-3</strain>
    </source>
</reference>
<evidence type="ECO:0000256" key="1">
    <source>
        <dbReference type="SAM" id="Coils"/>
    </source>
</evidence>
<feature type="coiled-coil region" evidence="1">
    <location>
        <begin position="495"/>
        <end position="522"/>
    </location>
</feature>
<organism evidence="3 4">
    <name type="scientific">Marinicauda pacifica</name>
    <dbReference type="NCBI Taxonomy" id="1133559"/>
    <lineage>
        <taxon>Bacteria</taxon>
        <taxon>Pseudomonadati</taxon>
        <taxon>Pseudomonadota</taxon>
        <taxon>Alphaproteobacteria</taxon>
        <taxon>Maricaulales</taxon>
        <taxon>Maricaulaceae</taxon>
        <taxon>Marinicauda</taxon>
    </lineage>
</organism>
<evidence type="ECO:0000313" key="4">
    <source>
        <dbReference type="Proteomes" id="UP000305451"/>
    </source>
</evidence>
<dbReference type="SUPFAM" id="SSF48452">
    <property type="entry name" value="TPR-like"/>
    <property type="match status" value="2"/>
</dbReference>
<gene>
    <name evidence="3" type="ORF">E5162_01070</name>
</gene>
<sequence>MIRSRTIDPSLWIKAAGALFLAGAIACSVVANADAQRNRGNQEEEDNVDRTLSAAIGEPILEVQELMDQEPMPTQQILQILNGLVQRDVTAYERSVILRMRGGVYFQQENYRGAIDDFLGAINTGALVPDESNSLRVNIGQLYMVLDNTAEGIRQMEIALNNGATLTASLAKLLAQAHAQEERWQEGLRYAEHYYQNVPNSDKTYADFSLMQAYYQQLERSDDELRVVRASLDYFPGNRTAWQNLIALFARTGREEDAFEANKLMYLNGLLRCEDSSRLLNLAQYYSFYENPYRGATILERNINAGCIEENVRNLETLANMWRQASEFGNAIPVLARIAEITGDGENALKLAEAFYQENRFEEAARWFETALNRGGLDEAGDAWVLLGTVRFELGNRQGALQAFENGTQYGDSRRAASDWIRFVQGQIRAEEARVTRLQQVRIDECRLTLDQEADIITLVGSPEDFNEYGQPIVDVPERCERWFNENAVQIRQPNQTDEEAAAFAEGQIEAARQQAEAAQARG</sequence>
<dbReference type="AlphaFoldDB" id="A0A4S2HE89"/>
<evidence type="ECO:0000313" key="3">
    <source>
        <dbReference type="EMBL" id="TGY93912.1"/>
    </source>
</evidence>
<feature type="signal peptide" evidence="2">
    <location>
        <begin position="1"/>
        <end position="33"/>
    </location>
</feature>
<keyword evidence="4" id="KW-1185">Reference proteome</keyword>
<comment type="caution">
    <text evidence="3">The sequence shown here is derived from an EMBL/GenBank/DDBJ whole genome shotgun (WGS) entry which is preliminary data.</text>
</comment>
<evidence type="ECO:0000256" key="2">
    <source>
        <dbReference type="SAM" id="SignalP"/>
    </source>
</evidence>
<dbReference type="Proteomes" id="UP000305451">
    <property type="component" value="Unassembled WGS sequence"/>
</dbReference>
<feature type="chain" id="PRO_5020415381" evidence="2">
    <location>
        <begin position="34"/>
        <end position="523"/>
    </location>
</feature>
<dbReference type="Pfam" id="PF13432">
    <property type="entry name" value="TPR_16"/>
    <property type="match status" value="1"/>
</dbReference>
<dbReference type="RefSeq" id="WP_135943107.1">
    <property type="nucleotide sequence ID" value="NZ_BMEI01000001.1"/>
</dbReference>